<protein>
    <recommendedName>
        <fullName evidence="2">BTB domain-containing protein</fullName>
    </recommendedName>
</protein>
<feature type="region of interest" description="Disordered" evidence="1">
    <location>
        <begin position="1214"/>
        <end position="1239"/>
    </location>
</feature>
<dbReference type="VEuPathDB" id="ToxoDB:cyc_03005"/>
<comment type="caution">
    <text evidence="3">The sequence shown here is derived from an EMBL/GenBank/DDBJ whole genome shotgun (WGS) entry which is preliminary data.</text>
</comment>
<dbReference type="InterPro" id="IPR011333">
    <property type="entry name" value="SKP1/BTB/POZ_sf"/>
</dbReference>
<dbReference type="PROSITE" id="PS50097">
    <property type="entry name" value="BTB"/>
    <property type="match status" value="1"/>
</dbReference>
<feature type="compositionally biased region" description="Basic and acidic residues" evidence="1">
    <location>
        <begin position="1228"/>
        <end position="1239"/>
    </location>
</feature>
<organism evidence="3 4">
    <name type="scientific">Cyclospora cayetanensis</name>
    <dbReference type="NCBI Taxonomy" id="88456"/>
    <lineage>
        <taxon>Eukaryota</taxon>
        <taxon>Sar</taxon>
        <taxon>Alveolata</taxon>
        <taxon>Apicomplexa</taxon>
        <taxon>Conoidasida</taxon>
        <taxon>Coccidia</taxon>
        <taxon>Eucoccidiorida</taxon>
        <taxon>Eimeriorina</taxon>
        <taxon>Eimeriidae</taxon>
        <taxon>Cyclospora</taxon>
    </lineage>
</organism>
<evidence type="ECO:0000259" key="2">
    <source>
        <dbReference type="PROSITE" id="PS50097"/>
    </source>
</evidence>
<dbReference type="InParanoid" id="A0A1D3CWJ1"/>
<proteinExistence type="predicted"/>
<evidence type="ECO:0000313" key="4">
    <source>
        <dbReference type="Proteomes" id="UP000095192"/>
    </source>
</evidence>
<feature type="domain" description="BTB" evidence="2">
    <location>
        <begin position="1062"/>
        <end position="1133"/>
    </location>
</feature>
<accession>A0A1D3CWJ1</accession>
<sequence length="1350" mass="144001">MGFRSPYEGAGEPRLFEVYGSSTRLAFSRYFVVSHVDGFLYVLDKYFCIYRLVPARADCHGVASSLRNHSAPVDSPGRGGGWEANQARGPGDGRSFISEHRHAVESGHVFSAEDDQADGGKLLVQVQIADVFSALFVTDKPIFSQLLTGSNQYDQRQLQGLRQKSLLLSNRQDGCLYLFLKKFLIRVSLNGSVTVVGNLLQLALSAAARVRANGVSGAVPNGTCTGSHQPQNEVDAEAFPSNKSLSPTSQLSSLHQLCRELGYRDAFLSDLEQNAPHSDCGTGVQEDILGASLPAESVASASSRGLTWQGMRPLQPRVQSVGRTRSSAISLLVSERLEDFLTCRGENWEVNNCCIDGEGHCFFTITREKFSSPFEERGMIFCLDTKGTVVRARVLRFGRGVSDDVVMGLSLTAHPSCGCILMIAKSAASVRESTLSPAVAPLVSSAVASNIPCHSATEAGNAGEPPPADSAGLDGRGDSADMEEGGVIAEEEVGMAGIQLTDDSLAAANPALRGQGTPDLRRRHNESLQSPMRDQNPSGVAHSDTNGDIDGGHRASGYFIQERSTREVTARSGAISSSDFPVSVGGAAATQSSSTQHTSGEAEASKGLGEHTTWWFCPCDEDPTFYFPVAECIHDEAIHEAAQSICRQYRGSPSSSVCKAHFEDTTGAAVREAKAAARAAYTAERMILHSVGALARNEDESGLVVNATRLACNASKGHTHTDADLHSVALKTLGDAVLAAARAESVACSGFILWQPGVKVRRPKTGEEAINFGSAILIRSRTTIGQKVACKDLRGQPIAVISQDARHLEVRDAIMSPLGLVVVPAEAANRIVKQSSNSSSGRLTSRNTVSLTSFLASFVVGNPTGFTERGAPDREENEGGSSAASAGQGSRREESRQSAADMLVSDVSTAATPGIGASVNAATAETNSHRAIPAVNIVFLMDTLRVCRFAETRPATSASPLRSHQRDGRTGALQAGRDLHLLGFAGIATTGDTTGFPLGNPDNGCTQGTGIAHETASVGGGHGTEKCSQSLFKSEEDMECSCKTATACLSASHTPVLHSQFADVVLLCANGVELLSHRALLAARCSFFEAKLTRPHWEGRGVEKVVIDLRDFPGSVVQATVNYFEKNSEEVAVNSSTSPFKEGSLPYCLLQDLQADLICVLARLISQRTCLYVLTHPAVRNKQQILQLAAHQLVHHMPMPSLLLEGGTWPTVDSQNHSVGSDSSQPEDQAHSMKDAELREPERKPLLPMLLNEGLYEATTTALCAWVLGSGKNALLLSKLQLIRCGDTSSTPREHISTFSLFSVKIVRGFITFTSRGIKEPVKLGVQPFGDKSERIATADARGDRMCTQL</sequence>
<feature type="region of interest" description="Disordered" evidence="1">
    <location>
        <begin position="456"/>
        <end position="481"/>
    </location>
</feature>
<evidence type="ECO:0000313" key="3">
    <source>
        <dbReference type="EMBL" id="OEH75544.1"/>
    </source>
</evidence>
<name>A0A1D3CWJ1_9EIME</name>
<evidence type="ECO:0000256" key="1">
    <source>
        <dbReference type="SAM" id="MobiDB-lite"/>
    </source>
</evidence>
<gene>
    <name evidence="3" type="ORF">cyc_03005</name>
</gene>
<feature type="region of interest" description="Disordered" evidence="1">
    <location>
        <begin position="527"/>
        <end position="605"/>
    </location>
</feature>
<dbReference type="VEuPathDB" id="ToxoDB:LOC34619767"/>
<dbReference type="InterPro" id="IPR000210">
    <property type="entry name" value="BTB/POZ_dom"/>
</dbReference>
<dbReference type="CDD" id="cd18186">
    <property type="entry name" value="BTB_POZ_ZBTB_KLHL-like"/>
    <property type="match status" value="1"/>
</dbReference>
<dbReference type="SUPFAM" id="SSF54695">
    <property type="entry name" value="POZ domain"/>
    <property type="match status" value="1"/>
</dbReference>
<feature type="compositionally biased region" description="Low complexity" evidence="1">
    <location>
        <begin position="582"/>
        <end position="599"/>
    </location>
</feature>
<keyword evidence="4" id="KW-1185">Reference proteome</keyword>
<feature type="compositionally biased region" description="Polar residues" evidence="1">
    <location>
        <begin position="527"/>
        <end position="546"/>
    </location>
</feature>
<feature type="compositionally biased region" description="Low complexity" evidence="1">
    <location>
        <begin position="879"/>
        <end position="889"/>
    </location>
</feature>
<feature type="region of interest" description="Disordered" evidence="1">
    <location>
        <begin position="865"/>
        <end position="901"/>
    </location>
</feature>
<reference evidence="3 4" key="1">
    <citation type="journal article" date="2016" name="BMC Genomics">
        <title>Comparative genomics reveals Cyclospora cayetanensis possesses coccidia-like metabolism and invasion components but unique surface antigens.</title>
        <authorList>
            <person name="Liu S."/>
            <person name="Wang L."/>
            <person name="Zheng H."/>
            <person name="Xu Z."/>
            <person name="Roellig D.M."/>
            <person name="Li N."/>
            <person name="Frace M.A."/>
            <person name="Tang K."/>
            <person name="Arrowood M.J."/>
            <person name="Moss D.M."/>
            <person name="Zhang L."/>
            <person name="Feng Y."/>
            <person name="Xiao L."/>
        </authorList>
    </citation>
    <scope>NUCLEOTIDE SEQUENCE [LARGE SCALE GENOMIC DNA]</scope>
    <source>
        <strain evidence="3 4">CHN_HEN01</strain>
    </source>
</reference>
<dbReference type="Pfam" id="PF00651">
    <property type="entry name" value="BTB"/>
    <property type="match status" value="1"/>
</dbReference>
<dbReference type="Proteomes" id="UP000095192">
    <property type="component" value="Unassembled WGS sequence"/>
</dbReference>
<dbReference type="EMBL" id="JROU02001706">
    <property type="protein sequence ID" value="OEH75544.1"/>
    <property type="molecule type" value="Genomic_DNA"/>
</dbReference>
<feature type="compositionally biased region" description="Polar residues" evidence="1">
    <location>
        <begin position="1214"/>
        <end position="1227"/>
    </location>
</feature>
<dbReference type="Gene3D" id="3.30.710.10">
    <property type="entry name" value="Potassium Channel Kv1.1, Chain A"/>
    <property type="match status" value="1"/>
</dbReference>